<dbReference type="SMART" id="SM00298">
    <property type="entry name" value="CHROMO"/>
    <property type="match status" value="1"/>
</dbReference>
<reference evidence="4" key="1">
    <citation type="submission" date="2018-10" db="EMBL/GenBank/DDBJ databases">
        <title>Effector identification in a new, highly contiguous assembly of the strawberry crown rot pathogen Phytophthora cactorum.</title>
        <authorList>
            <person name="Armitage A.D."/>
            <person name="Nellist C.F."/>
            <person name="Bates H."/>
            <person name="Vickerstaff R.J."/>
            <person name="Harrison R.J."/>
        </authorList>
    </citation>
    <scope>NUCLEOTIDE SEQUENCE</scope>
    <source>
        <strain evidence="3">4032</strain>
        <strain evidence="4">4040</strain>
    </source>
</reference>
<dbReference type="Proteomes" id="UP000736787">
    <property type="component" value="Unassembled WGS sequence"/>
</dbReference>
<feature type="domain" description="Chromo" evidence="2">
    <location>
        <begin position="213"/>
        <end position="259"/>
    </location>
</feature>
<proteinExistence type="predicted"/>
<accession>A0A8T1ALS6</accession>
<organism evidence="4 5">
    <name type="scientific">Phytophthora cactorum</name>
    <dbReference type="NCBI Taxonomy" id="29920"/>
    <lineage>
        <taxon>Eukaryota</taxon>
        <taxon>Sar</taxon>
        <taxon>Stramenopiles</taxon>
        <taxon>Oomycota</taxon>
        <taxon>Peronosporomycetes</taxon>
        <taxon>Peronosporales</taxon>
        <taxon>Peronosporaceae</taxon>
        <taxon>Phytophthora</taxon>
    </lineage>
</organism>
<gene>
    <name evidence="3" type="ORF">PC115_g23608</name>
    <name evidence="4" type="ORF">PC117_g26338</name>
</gene>
<comment type="caution">
    <text evidence="4">The sequence shown here is derived from an EMBL/GenBank/DDBJ whole genome shotgun (WGS) entry which is preliminary data.</text>
</comment>
<dbReference type="Proteomes" id="UP000774804">
    <property type="component" value="Unassembled WGS sequence"/>
</dbReference>
<evidence type="ECO:0000259" key="2">
    <source>
        <dbReference type="PROSITE" id="PS50013"/>
    </source>
</evidence>
<dbReference type="InterPro" id="IPR056924">
    <property type="entry name" value="SH3_Tf2-1"/>
</dbReference>
<dbReference type="AlphaFoldDB" id="A0A8T1ALS6"/>
<dbReference type="Pfam" id="PF24626">
    <property type="entry name" value="SH3_Tf2-1"/>
    <property type="match status" value="1"/>
</dbReference>
<dbReference type="Gene3D" id="2.40.50.40">
    <property type="match status" value="1"/>
</dbReference>
<evidence type="ECO:0000256" key="1">
    <source>
        <dbReference type="SAM" id="MobiDB-lite"/>
    </source>
</evidence>
<evidence type="ECO:0000313" key="3">
    <source>
        <dbReference type="EMBL" id="KAG2876505.1"/>
    </source>
</evidence>
<dbReference type="PROSITE" id="PS50013">
    <property type="entry name" value="CHROMO_2"/>
    <property type="match status" value="1"/>
</dbReference>
<evidence type="ECO:0000313" key="4">
    <source>
        <dbReference type="EMBL" id="KAG2881751.1"/>
    </source>
</evidence>
<dbReference type="InterPro" id="IPR023780">
    <property type="entry name" value="Chromo_domain"/>
</dbReference>
<dbReference type="InterPro" id="IPR000953">
    <property type="entry name" value="Chromo/chromo_shadow_dom"/>
</dbReference>
<feature type="region of interest" description="Disordered" evidence="1">
    <location>
        <begin position="262"/>
        <end position="286"/>
    </location>
</feature>
<dbReference type="VEuPathDB" id="FungiDB:PC110_g14023"/>
<feature type="compositionally biased region" description="Basic and acidic residues" evidence="1">
    <location>
        <begin position="105"/>
        <end position="126"/>
    </location>
</feature>
<feature type="compositionally biased region" description="Basic residues" evidence="1">
    <location>
        <begin position="267"/>
        <end position="279"/>
    </location>
</feature>
<dbReference type="EMBL" id="RCMI01002443">
    <property type="protein sequence ID" value="KAG2876505.1"/>
    <property type="molecule type" value="Genomic_DNA"/>
</dbReference>
<evidence type="ECO:0000313" key="5">
    <source>
        <dbReference type="Proteomes" id="UP000736787"/>
    </source>
</evidence>
<dbReference type="EMBL" id="RCMK01002397">
    <property type="protein sequence ID" value="KAG2881751.1"/>
    <property type="molecule type" value="Genomic_DNA"/>
</dbReference>
<feature type="region of interest" description="Disordered" evidence="1">
    <location>
        <begin position="104"/>
        <end position="205"/>
    </location>
</feature>
<dbReference type="Pfam" id="PF00385">
    <property type="entry name" value="Chromo"/>
    <property type="match status" value="1"/>
</dbReference>
<feature type="compositionally biased region" description="Basic and acidic residues" evidence="1">
    <location>
        <begin position="173"/>
        <end position="196"/>
    </location>
</feature>
<dbReference type="SUPFAM" id="SSF54160">
    <property type="entry name" value="Chromo domain-like"/>
    <property type="match status" value="1"/>
</dbReference>
<sequence length="286" mass="32288">MAENQDLQKEYADSQGRGNVERFEVGDLVLLNAKNLPTHAVPAVFDTTLRPRFIGPFKIVAKKSLTYTLNIPKKLRTHPVFYVGLLKPHQNPAQVSVEVLAGRQRVAEPQDAERTDEGAATDRADPAAEQPDVQGRRPGSEGHSVSRTNPPDGASLRDLPPSGRVRRSRRERRSSASEHAEPAQSHRGDSQHEGPGEARPPPALLDEHGELHYHVERLVARRRRHDYIQYLVKWRGYPHSKITWEFEVPLRQDCPDVVDANDLAHPLPKRHHGDRRRRQAPSASCR</sequence>
<dbReference type="CDD" id="cd00024">
    <property type="entry name" value="CD_CSD"/>
    <property type="match status" value="1"/>
</dbReference>
<protein>
    <recommendedName>
        <fullName evidence="2">Chromo domain-containing protein</fullName>
    </recommendedName>
</protein>
<dbReference type="InterPro" id="IPR016197">
    <property type="entry name" value="Chromo-like_dom_sf"/>
</dbReference>
<name>A0A8T1ALS6_9STRA</name>